<gene>
    <name evidence="1" type="ORF">PARC_b0434</name>
</gene>
<dbReference type="EMBL" id="CP011026">
    <property type="protein sequence ID" value="ATC88634.1"/>
    <property type="molecule type" value="Genomic_DNA"/>
</dbReference>
<reference evidence="1 2" key="1">
    <citation type="journal article" date="2012" name="J. Bacteriol.">
        <title>Genome sequences of type strains of seven species of the marine bacterium Pseudoalteromonas.</title>
        <authorList>
            <person name="Xie B.B."/>
            <person name="Shu Y.L."/>
            <person name="Qin Q.L."/>
            <person name="Rong J.C."/>
            <person name="Zhang X.Y."/>
            <person name="Chen X.L."/>
            <person name="Shi M."/>
            <person name="He H.L."/>
            <person name="Zhou B.C."/>
            <person name="Zhang Y.Z."/>
        </authorList>
    </citation>
    <scope>NUCLEOTIDE SEQUENCE [LARGE SCALE GENOMIC DNA]</scope>
    <source>
        <strain evidence="1 2">A 37-1-2</strain>
    </source>
</reference>
<evidence type="ECO:0000313" key="1">
    <source>
        <dbReference type="EMBL" id="ATC88634.1"/>
    </source>
</evidence>
<protein>
    <submittedName>
        <fullName evidence="1">Uncharacterized protein</fullName>
    </submittedName>
</protein>
<organism evidence="1 2">
    <name type="scientific">Pseudoalteromonas arctica A 37-1-2</name>
    <dbReference type="NCBI Taxonomy" id="1117313"/>
    <lineage>
        <taxon>Bacteria</taxon>
        <taxon>Pseudomonadati</taxon>
        <taxon>Pseudomonadota</taxon>
        <taxon>Gammaproteobacteria</taxon>
        <taxon>Alteromonadales</taxon>
        <taxon>Pseudoalteromonadaceae</taxon>
        <taxon>Pseudoalteromonas</taxon>
    </lineage>
</organism>
<evidence type="ECO:0000313" key="2">
    <source>
        <dbReference type="Proteomes" id="UP000016505"/>
    </source>
</evidence>
<name>A0A290S8Z2_9GAMM</name>
<dbReference type="Proteomes" id="UP000016505">
    <property type="component" value="Chromosome II"/>
</dbReference>
<dbReference type="AlphaFoldDB" id="A0A290S8Z2"/>
<proteinExistence type="predicted"/>
<dbReference type="KEGG" id="part:PARC_b0434"/>
<sequence>MSVELLSEKLRHVEGAEADAVRLTCVHSGRIILLVLADSRPGEVGISLANKGDEDAQFVEAVDENIVDSAFILKLLEANMSKGPKEI</sequence>
<accession>A0A290S8Z2</accession>